<evidence type="ECO:0000256" key="2">
    <source>
        <dbReference type="ARBA" id="ARBA00023315"/>
    </source>
</evidence>
<keyword evidence="5" id="KW-1185">Reference proteome</keyword>
<evidence type="ECO:0000256" key="1">
    <source>
        <dbReference type="ARBA" id="ARBA00022679"/>
    </source>
</evidence>
<dbReference type="AlphaFoldDB" id="A0A9E6PSZ6"/>
<dbReference type="Gene3D" id="3.40.630.30">
    <property type="match status" value="1"/>
</dbReference>
<organism evidence="4 5">
    <name type="scientific">Pseudomonas xantholysinigenes</name>
    <dbReference type="NCBI Taxonomy" id="2745490"/>
    <lineage>
        <taxon>Bacteria</taxon>
        <taxon>Pseudomonadati</taxon>
        <taxon>Pseudomonadota</taxon>
        <taxon>Gammaproteobacteria</taxon>
        <taxon>Pseudomonadales</taxon>
        <taxon>Pseudomonadaceae</taxon>
        <taxon>Pseudomonas</taxon>
    </lineage>
</organism>
<gene>
    <name evidence="4" type="ORF">HU772_015155</name>
</gene>
<sequence length="175" mass="18938">MMGAWPMDGLVLRRASEADAPALLGLFDEVIAWFREMGNPGQWGTEPWSTQPRRIERVTEACALPGAWVVQTPAGALRAALVLGEAMPYVPPATEAEIYVRLLVASRDPAARGVGKHLMAFADEQARMAGVGRLRVDCYAGGSGALVRFYESCGYARVSTFEVEGWPGQLLARSL</sequence>
<dbReference type="InterPro" id="IPR050832">
    <property type="entry name" value="Bact_Acetyltransf"/>
</dbReference>
<keyword evidence="1" id="KW-0808">Transferase</keyword>
<protein>
    <submittedName>
        <fullName evidence="4">GNAT family N-acetyltransferase</fullName>
    </submittedName>
</protein>
<dbReference type="GO" id="GO:0016747">
    <property type="term" value="F:acyltransferase activity, transferring groups other than amino-acyl groups"/>
    <property type="evidence" value="ECO:0007669"/>
    <property type="project" value="InterPro"/>
</dbReference>
<dbReference type="InterPro" id="IPR016181">
    <property type="entry name" value="Acyl_CoA_acyltransferase"/>
</dbReference>
<dbReference type="PROSITE" id="PS51186">
    <property type="entry name" value="GNAT"/>
    <property type="match status" value="1"/>
</dbReference>
<proteinExistence type="predicted"/>
<keyword evidence="2" id="KW-0012">Acyltransferase</keyword>
<reference evidence="4 5" key="2">
    <citation type="journal article" date="2021" name="Microorganisms">
        <title>The Ever-Expanding Pseudomonas Genus: Description of 43 New Species and Partition of the Pseudomonas putida Group.</title>
        <authorList>
            <person name="Girard L."/>
            <person name="Lood C."/>
            <person name="Hofte M."/>
            <person name="Vandamme P."/>
            <person name="Rokni-Zadeh H."/>
            <person name="van Noort V."/>
            <person name="Lavigne R."/>
            <person name="De Mot R."/>
        </authorList>
    </citation>
    <scope>NUCLEOTIDE SEQUENCE [LARGE SCALE GENOMIC DNA]</scope>
    <source>
        <strain evidence="4 5">RW9S1A</strain>
    </source>
</reference>
<dbReference type="PANTHER" id="PTHR43877:SF2">
    <property type="entry name" value="AMINOALKYLPHOSPHONATE N-ACETYLTRANSFERASE-RELATED"/>
    <property type="match status" value="1"/>
</dbReference>
<dbReference type="Pfam" id="PF00583">
    <property type="entry name" value="Acetyltransf_1"/>
    <property type="match status" value="1"/>
</dbReference>
<name>A0A9E6PSZ6_9PSED</name>
<evidence type="ECO:0000313" key="5">
    <source>
        <dbReference type="Proteomes" id="UP000633418"/>
    </source>
</evidence>
<dbReference type="PANTHER" id="PTHR43877">
    <property type="entry name" value="AMINOALKYLPHOSPHONATE N-ACETYLTRANSFERASE-RELATED-RELATED"/>
    <property type="match status" value="1"/>
</dbReference>
<accession>A0A9E6PSZ6</accession>
<evidence type="ECO:0000313" key="4">
    <source>
        <dbReference type="EMBL" id="QXI36689.1"/>
    </source>
</evidence>
<feature type="domain" description="N-acetyltransferase" evidence="3">
    <location>
        <begin position="10"/>
        <end position="175"/>
    </location>
</feature>
<evidence type="ECO:0000259" key="3">
    <source>
        <dbReference type="PROSITE" id="PS51186"/>
    </source>
</evidence>
<dbReference type="InterPro" id="IPR000182">
    <property type="entry name" value="GNAT_dom"/>
</dbReference>
<dbReference type="SUPFAM" id="SSF55729">
    <property type="entry name" value="Acyl-CoA N-acyltransferases (Nat)"/>
    <property type="match status" value="1"/>
</dbReference>
<reference evidence="4 5" key="1">
    <citation type="journal article" date="2020" name="Microorganisms">
        <title>Reliable Identification of Environmental Pseudomonas Isolates Using the rpoD Gene.</title>
        <authorList>
            <consortium name="The Broad Institute Genome Sequencing Platform"/>
            <person name="Girard L."/>
            <person name="Lood C."/>
            <person name="Rokni-Zadeh H."/>
            <person name="van Noort V."/>
            <person name="Lavigne R."/>
            <person name="De Mot R."/>
        </authorList>
    </citation>
    <scope>NUCLEOTIDE SEQUENCE [LARGE SCALE GENOMIC DNA]</scope>
    <source>
        <strain evidence="4 5">RW9S1A</strain>
    </source>
</reference>
<dbReference type="Proteomes" id="UP000633418">
    <property type="component" value="Chromosome"/>
</dbReference>
<dbReference type="RefSeq" id="WP_202885382.1">
    <property type="nucleotide sequence ID" value="NZ_CP077095.1"/>
</dbReference>
<dbReference type="KEGG" id="pxn:HU772_015155"/>
<dbReference type="EMBL" id="CP077095">
    <property type="protein sequence ID" value="QXI36689.1"/>
    <property type="molecule type" value="Genomic_DNA"/>
</dbReference>